<gene>
    <name evidence="17" type="ORF">DVH24_012642</name>
</gene>
<protein>
    <recommendedName>
        <fullName evidence="19">Hexosyltransferase</fullName>
    </recommendedName>
</protein>
<feature type="compositionally biased region" description="Low complexity" evidence="15">
    <location>
        <begin position="420"/>
        <end position="454"/>
    </location>
</feature>
<feature type="transmembrane region" description="Helical" evidence="16">
    <location>
        <begin position="46"/>
        <end position="68"/>
    </location>
</feature>
<comment type="subcellular location">
    <subcellularLocation>
        <location evidence="2">Golgi apparatus membrane</location>
        <topology evidence="2">Single-pass type II membrane protein</topology>
    </subcellularLocation>
</comment>
<evidence type="ECO:0000256" key="16">
    <source>
        <dbReference type="SAM" id="Phobius"/>
    </source>
</evidence>
<keyword evidence="8" id="KW-0735">Signal-anchor</keyword>
<evidence type="ECO:0000313" key="18">
    <source>
        <dbReference type="Proteomes" id="UP000290289"/>
    </source>
</evidence>
<feature type="region of interest" description="Disordered" evidence="15">
    <location>
        <begin position="525"/>
        <end position="545"/>
    </location>
</feature>
<dbReference type="GO" id="GO:0008378">
    <property type="term" value="F:galactosyltransferase activity"/>
    <property type="evidence" value="ECO:0007669"/>
    <property type="project" value="TreeGrafter"/>
</dbReference>
<comment type="similarity">
    <text evidence="4">Belongs to the glycosyltransferase 31 family.</text>
</comment>
<dbReference type="FunFam" id="3.90.550.50:FF:000012">
    <property type="entry name" value="Hexosyltransferase"/>
    <property type="match status" value="1"/>
</dbReference>
<feature type="region of interest" description="Disordered" evidence="15">
    <location>
        <begin position="405"/>
        <end position="479"/>
    </location>
</feature>
<evidence type="ECO:0000256" key="13">
    <source>
        <dbReference type="ARBA" id="ARBA00023211"/>
    </source>
</evidence>
<evidence type="ECO:0000256" key="15">
    <source>
        <dbReference type="SAM" id="MobiDB-lite"/>
    </source>
</evidence>
<keyword evidence="9 16" id="KW-1133">Transmembrane helix</keyword>
<name>A0A498HN60_MALDO</name>
<evidence type="ECO:0000313" key="17">
    <source>
        <dbReference type="EMBL" id="RXH72958.1"/>
    </source>
</evidence>
<evidence type="ECO:0000256" key="6">
    <source>
        <dbReference type="ARBA" id="ARBA00022679"/>
    </source>
</evidence>
<evidence type="ECO:0000256" key="8">
    <source>
        <dbReference type="ARBA" id="ARBA00022968"/>
    </source>
</evidence>
<dbReference type="AlphaFoldDB" id="A0A498HN60"/>
<feature type="compositionally biased region" description="Polar residues" evidence="15">
    <location>
        <begin position="410"/>
        <end position="419"/>
    </location>
</feature>
<keyword evidence="11 16" id="KW-0472">Membrane</keyword>
<dbReference type="PANTHER" id="PTHR11214:SF85">
    <property type="entry name" value="BETA-1,3-GALACTOSYLTRANSFERASE 12-RELATED"/>
    <property type="match status" value="1"/>
</dbReference>
<sequence>MPLFFHRQSSLPTATATATSPSYSSKLLKPLKPHPATVPTRTPLPIIVFSLVSLFIGLAGTIFAIAAFRRPTPIPIFRCGKSDDTFRGFYSLSKSRQAGDKNGGLVDRPKLLGLVGIQTGFGSANRRAALRNTWFPSGPDGLLRLEQATGLAFRFVIGRSKDSKKMAELQKEIDKYRDFLVIDINEEYPNLPWKTLAFFKSGFQLFEADYYVKANDDIYLRPDRLATLLAKERTHPQTYIGCMKKGPVVTDPKMKWYEKSGHLIGNEYFQHAFGPIYVLSAEVVASLAIARNSSLRMFSNEDVMVGSWMLAMNVNHEDNRALCDPRCTPTSVAVWDIPKCSGLCNPAIRLKELHAMRMCSKKDMDLKTDMLVLQLSCNFVQSSNYPKHGPSDPFTKKVKRKSTVVHRTSDTCQPHRITNPSLTPKSDSDSSVSVTTSPDINTLTSSHHLGSTSSYVAQSCQRESQRMEAAAPKSPPPESAISVKIAGKLPELIDELLPEIPIKEELIEEVMQELYKEITAGTTTTTATSDCTKPSSPAATFPTPSLVVGNGKSESCGASVSDSASTVMAGVEFVRPARKTGGSPENGACTSECGWSNNGMVVGKEGMDGCDHAGEVDDEWLERVLMSTWGPVDLDPWL</sequence>
<organism evidence="17 18">
    <name type="scientific">Malus domestica</name>
    <name type="common">Apple</name>
    <name type="synonym">Pyrus malus</name>
    <dbReference type="NCBI Taxonomy" id="3750"/>
    <lineage>
        <taxon>Eukaryota</taxon>
        <taxon>Viridiplantae</taxon>
        <taxon>Streptophyta</taxon>
        <taxon>Embryophyta</taxon>
        <taxon>Tracheophyta</taxon>
        <taxon>Spermatophyta</taxon>
        <taxon>Magnoliopsida</taxon>
        <taxon>eudicotyledons</taxon>
        <taxon>Gunneridae</taxon>
        <taxon>Pentapetalae</taxon>
        <taxon>rosids</taxon>
        <taxon>fabids</taxon>
        <taxon>Rosales</taxon>
        <taxon>Rosaceae</taxon>
        <taxon>Amygdaloideae</taxon>
        <taxon>Maleae</taxon>
        <taxon>Malus</taxon>
    </lineage>
</organism>
<dbReference type="Proteomes" id="UP000290289">
    <property type="component" value="Chromosome 15"/>
</dbReference>
<dbReference type="GO" id="GO:0000139">
    <property type="term" value="C:Golgi membrane"/>
    <property type="evidence" value="ECO:0007669"/>
    <property type="project" value="UniProtKB-SubCell"/>
</dbReference>
<evidence type="ECO:0000256" key="3">
    <source>
        <dbReference type="ARBA" id="ARBA00004922"/>
    </source>
</evidence>
<evidence type="ECO:0000256" key="12">
    <source>
        <dbReference type="ARBA" id="ARBA00023180"/>
    </source>
</evidence>
<dbReference type="EMBL" id="RDQH01000341">
    <property type="protein sequence ID" value="RXH72958.1"/>
    <property type="molecule type" value="Genomic_DNA"/>
</dbReference>
<comment type="function">
    <text evidence="14">Beta-1,3-galactosyltransferase that transfers galactose from UDP-galactose to substrates with a terminal glycosyl residue.</text>
</comment>
<evidence type="ECO:0000256" key="2">
    <source>
        <dbReference type="ARBA" id="ARBA00004323"/>
    </source>
</evidence>
<keyword evidence="18" id="KW-1185">Reference proteome</keyword>
<evidence type="ECO:0000256" key="9">
    <source>
        <dbReference type="ARBA" id="ARBA00022989"/>
    </source>
</evidence>
<comment type="caution">
    <text evidence="17">The sequence shown here is derived from an EMBL/GenBank/DDBJ whole genome shotgun (WGS) entry which is preliminary data.</text>
</comment>
<keyword evidence="7 16" id="KW-0812">Transmembrane</keyword>
<evidence type="ECO:0000256" key="5">
    <source>
        <dbReference type="ARBA" id="ARBA00022676"/>
    </source>
</evidence>
<evidence type="ECO:0000256" key="10">
    <source>
        <dbReference type="ARBA" id="ARBA00023034"/>
    </source>
</evidence>
<dbReference type="InterPro" id="IPR002659">
    <property type="entry name" value="Glyco_trans_31"/>
</dbReference>
<evidence type="ECO:0000256" key="14">
    <source>
        <dbReference type="ARBA" id="ARBA00055406"/>
    </source>
</evidence>
<evidence type="ECO:0000256" key="1">
    <source>
        <dbReference type="ARBA" id="ARBA00001936"/>
    </source>
</evidence>
<keyword evidence="12" id="KW-0325">Glycoprotein</keyword>
<proteinExistence type="inferred from homology"/>
<dbReference type="PANTHER" id="PTHR11214">
    <property type="entry name" value="BETA-1,3-N-ACETYLGLUCOSAMINYLTRANSFERASE"/>
    <property type="match status" value="1"/>
</dbReference>
<evidence type="ECO:0008006" key="19">
    <source>
        <dbReference type="Google" id="ProtNLM"/>
    </source>
</evidence>
<dbReference type="Pfam" id="PF01762">
    <property type="entry name" value="Galactosyl_T"/>
    <property type="match status" value="1"/>
</dbReference>
<dbReference type="Gene3D" id="3.90.550.50">
    <property type="match status" value="1"/>
</dbReference>
<dbReference type="UniPathway" id="UPA00378"/>
<comment type="cofactor">
    <cofactor evidence="1">
        <name>Mn(2+)</name>
        <dbReference type="ChEBI" id="CHEBI:29035"/>
    </cofactor>
</comment>
<evidence type="ECO:0000256" key="4">
    <source>
        <dbReference type="ARBA" id="ARBA00008661"/>
    </source>
</evidence>
<keyword evidence="13" id="KW-0464">Manganese</keyword>
<keyword evidence="6" id="KW-0808">Transferase</keyword>
<reference evidence="17 18" key="1">
    <citation type="submission" date="2018-10" db="EMBL/GenBank/DDBJ databases">
        <title>A high-quality apple genome assembly.</title>
        <authorList>
            <person name="Hu J."/>
        </authorList>
    </citation>
    <scope>NUCLEOTIDE SEQUENCE [LARGE SCALE GENOMIC DNA]</scope>
    <source>
        <strain evidence="18">cv. HFTH1</strain>
        <tissue evidence="17">Young leaf</tissue>
    </source>
</reference>
<evidence type="ECO:0000256" key="11">
    <source>
        <dbReference type="ARBA" id="ARBA00023136"/>
    </source>
</evidence>
<accession>A0A498HN60</accession>
<keyword evidence="5" id="KW-0328">Glycosyltransferase</keyword>
<evidence type="ECO:0000256" key="7">
    <source>
        <dbReference type="ARBA" id="ARBA00022692"/>
    </source>
</evidence>
<keyword evidence="10" id="KW-0333">Golgi apparatus</keyword>
<comment type="pathway">
    <text evidence="3">Protein modification; protein glycosylation.</text>
</comment>